<dbReference type="SUPFAM" id="SSF56176">
    <property type="entry name" value="FAD-binding/transporter-associated domain-like"/>
    <property type="match status" value="1"/>
</dbReference>
<dbReference type="AlphaFoldDB" id="A0AAQ3L1X2"/>
<proteinExistence type="inferred from homology"/>
<keyword evidence="4" id="KW-0732">Signal</keyword>
<dbReference type="PROSITE" id="PS00862">
    <property type="entry name" value="OX2_COVAL_FAD"/>
    <property type="match status" value="1"/>
</dbReference>
<gene>
    <name evidence="6" type="ORF">Cni_G25867</name>
</gene>
<evidence type="ECO:0000256" key="4">
    <source>
        <dbReference type="SAM" id="SignalP"/>
    </source>
</evidence>
<organism evidence="6 7">
    <name type="scientific">Canna indica</name>
    <name type="common">Indian-shot</name>
    <dbReference type="NCBI Taxonomy" id="4628"/>
    <lineage>
        <taxon>Eukaryota</taxon>
        <taxon>Viridiplantae</taxon>
        <taxon>Streptophyta</taxon>
        <taxon>Embryophyta</taxon>
        <taxon>Tracheophyta</taxon>
        <taxon>Spermatophyta</taxon>
        <taxon>Magnoliopsida</taxon>
        <taxon>Liliopsida</taxon>
        <taxon>Zingiberales</taxon>
        <taxon>Cannaceae</taxon>
        <taxon>Canna</taxon>
    </lineage>
</organism>
<dbReference type="InterPro" id="IPR006093">
    <property type="entry name" value="Oxy_OxRdtase_FAD_BS"/>
</dbReference>
<dbReference type="GO" id="GO:0016491">
    <property type="term" value="F:oxidoreductase activity"/>
    <property type="evidence" value="ECO:0007669"/>
    <property type="project" value="UniProtKB-KW"/>
</dbReference>
<dbReference type="Proteomes" id="UP001327560">
    <property type="component" value="Chromosome 8"/>
</dbReference>
<dbReference type="EMBL" id="CP136897">
    <property type="protein sequence ID" value="WOL17078.1"/>
    <property type="molecule type" value="Genomic_DNA"/>
</dbReference>
<dbReference type="Pfam" id="PF01565">
    <property type="entry name" value="FAD_binding_4"/>
    <property type="match status" value="1"/>
</dbReference>
<evidence type="ECO:0000259" key="5">
    <source>
        <dbReference type="Pfam" id="PF01565"/>
    </source>
</evidence>
<evidence type="ECO:0000313" key="7">
    <source>
        <dbReference type="Proteomes" id="UP001327560"/>
    </source>
</evidence>
<reference evidence="6 7" key="1">
    <citation type="submission" date="2023-10" db="EMBL/GenBank/DDBJ databases">
        <title>Chromosome-scale genome assembly provides insights into flower coloration mechanisms of Canna indica.</title>
        <authorList>
            <person name="Li C."/>
        </authorList>
    </citation>
    <scope>NUCLEOTIDE SEQUENCE [LARGE SCALE GENOMIC DNA]</scope>
    <source>
        <tissue evidence="6">Flower</tissue>
    </source>
</reference>
<dbReference type="PANTHER" id="PTHR13878">
    <property type="entry name" value="GULONOLACTONE OXIDASE"/>
    <property type="match status" value="1"/>
</dbReference>
<keyword evidence="3" id="KW-0560">Oxidoreductase</keyword>
<evidence type="ECO:0000256" key="1">
    <source>
        <dbReference type="ARBA" id="ARBA00005466"/>
    </source>
</evidence>
<feature type="signal peptide" evidence="4">
    <location>
        <begin position="1"/>
        <end position="19"/>
    </location>
</feature>
<keyword evidence="7" id="KW-1185">Reference proteome</keyword>
<sequence length="137" mass="14496">MTHNLVLLLLFVIWRLISTVGLTVEPAELLLQLGGRGQLILDPSGVSEAEPMAVVRPGSADDVAALVRSAFGSARSRFPVSARGHGHSTNGQALAPGGVVVEMSCGGGPPRPRPAYAPARDEHYVDVWGGSRQRYML</sequence>
<dbReference type="InterPro" id="IPR050432">
    <property type="entry name" value="FAD-linked_Oxidoreductases_BP"/>
</dbReference>
<evidence type="ECO:0000256" key="3">
    <source>
        <dbReference type="ARBA" id="ARBA00023002"/>
    </source>
</evidence>
<evidence type="ECO:0000313" key="6">
    <source>
        <dbReference type="EMBL" id="WOL17078.1"/>
    </source>
</evidence>
<comment type="similarity">
    <text evidence="1">Belongs to the oxygen-dependent FAD-linked oxidoreductase family.</text>
</comment>
<dbReference type="InterPro" id="IPR036318">
    <property type="entry name" value="FAD-bd_PCMH-like_sf"/>
</dbReference>
<keyword evidence="2" id="KW-0285">Flavoprotein</keyword>
<feature type="domain" description="FAD linked oxidase N-terminal" evidence="5">
    <location>
        <begin position="51"/>
        <end position="104"/>
    </location>
</feature>
<keyword evidence="2" id="KW-0274">FAD</keyword>
<dbReference type="GO" id="GO:0050660">
    <property type="term" value="F:flavin adenine dinucleotide binding"/>
    <property type="evidence" value="ECO:0007669"/>
    <property type="project" value="InterPro"/>
</dbReference>
<evidence type="ECO:0000256" key="2">
    <source>
        <dbReference type="ARBA" id="ARBA00022827"/>
    </source>
</evidence>
<dbReference type="InterPro" id="IPR006094">
    <property type="entry name" value="Oxid_FAD_bind_N"/>
</dbReference>
<dbReference type="Gene3D" id="3.30.43.10">
    <property type="entry name" value="Uridine Diphospho-n-acetylenolpyruvylglucosamine Reductase, domain 2"/>
    <property type="match status" value="1"/>
</dbReference>
<dbReference type="PANTHER" id="PTHR13878:SF102">
    <property type="entry name" value="CYTOKININ DEHYDROGENASE 5"/>
    <property type="match status" value="1"/>
</dbReference>
<accession>A0AAQ3L1X2</accession>
<feature type="chain" id="PRO_5042812588" description="FAD linked oxidase N-terminal domain-containing protein" evidence="4">
    <location>
        <begin position="20"/>
        <end position="137"/>
    </location>
</feature>
<protein>
    <recommendedName>
        <fullName evidence="5">FAD linked oxidase N-terminal domain-containing protein</fullName>
    </recommendedName>
</protein>
<name>A0AAQ3L1X2_9LILI</name>
<dbReference type="InterPro" id="IPR016167">
    <property type="entry name" value="FAD-bd_PCMH_sub1"/>
</dbReference>